<reference evidence="7 8" key="1">
    <citation type="submission" date="2016-07" db="EMBL/GenBank/DDBJ databases">
        <title>Genome and transcriptome analysis of iron-reducing fermentative bacteria Anoxybacter fermentans.</title>
        <authorList>
            <person name="Zeng X."/>
            <person name="Shao Z."/>
        </authorList>
    </citation>
    <scope>NUCLEOTIDE SEQUENCE [LARGE SCALE GENOMIC DNA]</scope>
    <source>
        <strain evidence="7 8">DY22613</strain>
    </source>
</reference>
<protein>
    <recommendedName>
        <fullName evidence="6">ABC-2 type transporter transmembrane domain-containing protein</fullName>
    </recommendedName>
</protein>
<organism evidence="7 8">
    <name type="scientific">Anoxybacter fermentans</name>
    <dbReference type="NCBI Taxonomy" id="1323375"/>
    <lineage>
        <taxon>Bacteria</taxon>
        <taxon>Bacillati</taxon>
        <taxon>Bacillota</taxon>
        <taxon>Clostridia</taxon>
        <taxon>Halanaerobiales</taxon>
        <taxon>Anoxybacter</taxon>
    </lineage>
</organism>
<accession>A0A3S9SUS8</accession>
<feature type="transmembrane region" description="Helical" evidence="5">
    <location>
        <begin position="56"/>
        <end position="79"/>
    </location>
</feature>
<keyword evidence="8" id="KW-1185">Reference proteome</keyword>
<evidence type="ECO:0000313" key="8">
    <source>
        <dbReference type="Proteomes" id="UP000267250"/>
    </source>
</evidence>
<gene>
    <name evidence="7" type="ORF">BBF96_00725</name>
</gene>
<dbReference type="EMBL" id="CP016379">
    <property type="protein sequence ID" value="AZR72045.1"/>
    <property type="molecule type" value="Genomic_DNA"/>
</dbReference>
<dbReference type="InterPro" id="IPR013525">
    <property type="entry name" value="ABC2_TM"/>
</dbReference>
<dbReference type="GO" id="GO:0016020">
    <property type="term" value="C:membrane"/>
    <property type="evidence" value="ECO:0007669"/>
    <property type="project" value="UniProtKB-SubCell"/>
</dbReference>
<feature type="transmembrane region" description="Helical" evidence="5">
    <location>
        <begin position="91"/>
        <end position="110"/>
    </location>
</feature>
<evidence type="ECO:0000256" key="2">
    <source>
        <dbReference type="ARBA" id="ARBA00022692"/>
    </source>
</evidence>
<keyword evidence="3 5" id="KW-1133">Transmembrane helix</keyword>
<proteinExistence type="predicted"/>
<name>A0A3S9SUS8_9FIRM</name>
<evidence type="ECO:0000256" key="4">
    <source>
        <dbReference type="ARBA" id="ARBA00023136"/>
    </source>
</evidence>
<dbReference type="RefSeq" id="WP_127015372.1">
    <property type="nucleotide sequence ID" value="NZ_CP016379.1"/>
</dbReference>
<dbReference type="PANTHER" id="PTHR43229">
    <property type="entry name" value="NODULATION PROTEIN J"/>
    <property type="match status" value="1"/>
</dbReference>
<dbReference type="PANTHER" id="PTHR43229:SF3">
    <property type="entry name" value="ABC-TYPE MULTIDRUG TRANSPORT SYSTEM, PERMEASE COMPONENT"/>
    <property type="match status" value="1"/>
</dbReference>
<evidence type="ECO:0000313" key="7">
    <source>
        <dbReference type="EMBL" id="AZR72045.1"/>
    </source>
</evidence>
<feature type="transmembrane region" description="Helical" evidence="5">
    <location>
        <begin position="24"/>
        <end position="50"/>
    </location>
</feature>
<dbReference type="KEGG" id="aft:BBF96_00725"/>
<dbReference type="InterPro" id="IPR051784">
    <property type="entry name" value="Nod_factor_ABC_transporter"/>
</dbReference>
<sequence length="172" mass="19483">MAHCFHCENDLDYFATLPFSKLQLILGFTTISTIFTIPGMLLTLFIGKLWLNFPIVFHPMIVVVMIFSGLSMVGLGTLYGVCARNGHHANMLNNITMMIIMFLSPVLIPIENLPVIFRYTSKLFPTSYAADAFRSVLLGVVDKTFYINLTCLILFTIGLLYFAVKKLDWRVE</sequence>
<comment type="subcellular location">
    <subcellularLocation>
        <location evidence="1">Membrane</location>
        <topology evidence="1">Multi-pass membrane protein</topology>
    </subcellularLocation>
</comment>
<dbReference type="OrthoDB" id="670210at2"/>
<feature type="domain" description="ABC-2 type transporter transmembrane" evidence="6">
    <location>
        <begin position="17"/>
        <end position="137"/>
    </location>
</feature>
<dbReference type="GO" id="GO:0140359">
    <property type="term" value="F:ABC-type transporter activity"/>
    <property type="evidence" value="ECO:0007669"/>
    <property type="project" value="InterPro"/>
</dbReference>
<evidence type="ECO:0000259" key="6">
    <source>
        <dbReference type="Pfam" id="PF01061"/>
    </source>
</evidence>
<keyword evidence="4 5" id="KW-0472">Membrane</keyword>
<keyword evidence="2 5" id="KW-0812">Transmembrane</keyword>
<evidence type="ECO:0000256" key="5">
    <source>
        <dbReference type="SAM" id="Phobius"/>
    </source>
</evidence>
<dbReference type="Proteomes" id="UP000267250">
    <property type="component" value="Chromosome"/>
</dbReference>
<evidence type="ECO:0000256" key="3">
    <source>
        <dbReference type="ARBA" id="ARBA00022989"/>
    </source>
</evidence>
<dbReference type="AlphaFoldDB" id="A0A3S9SUS8"/>
<dbReference type="Pfam" id="PF01061">
    <property type="entry name" value="ABC2_membrane"/>
    <property type="match status" value="1"/>
</dbReference>
<evidence type="ECO:0000256" key="1">
    <source>
        <dbReference type="ARBA" id="ARBA00004141"/>
    </source>
</evidence>
<feature type="transmembrane region" description="Helical" evidence="5">
    <location>
        <begin position="145"/>
        <end position="164"/>
    </location>
</feature>